<accession>A0ABP4BDI3</accession>
<evidence type="ECO:0000313" key="2">
    <source>
        <dbReference type="EMBL" id="GAA0946442.1"/>
    </source>
</evidence>
<dbReference type="SMART" id="SM00530">
    <property type="entry name" value="HTH_XRE"/>
    <property type="match status" value="1"/>
</dbReference>
<feature type="domain" description="HTH cro/C1-type" evidence="1">
    <location>
        <begin position="5"/>
        <end position="46"/>
    </location>
</feature>
<dbReference type="InterPro" id="IPR010982">
    <property type="entry name" value="Lambda_DNA-bd_dom_sf"/>
</dbReference>
<reference evidence="3" key="1">
    <citation type="journal article" date="2019" name="Int. J. Syst. Evol. Microbiol.">
        <title>The Global Catalogue of Microorganisms (GCM) 10K type strain sequencing project: providing services to taxonomists for standard genome sequencing and annotation.</title>
        <authorList>
            <consortium name="The Broad Institute Genomics Platform"/>
            <consortium name="The Broad Institute Genome Sequencing Center for Infectious Disease"/>
            <person name="Wu L."/>
            <person name="Ma J."/>
        </authorList>
    </citation>
    <scope>NUCLEOTIDE SEQUENCE [LARGE SCALE GENOMIC DNA]</scope>
    <source>
        <strain evidence="3">JCM 11136</strain>
    </source>
</reference>
<dbReference type="Pfam" id="PF19054">
    <property type="entry name" value="DUF5753"/>
    <property type="match status" value="1"/>
</dbReference>
<gene>
    <name evidence="2" type="ORF">GCM10009560_62170</name>
</gene>
<dbReference type="EMBL" id="BAAAHQ010000040">
    <property type="protein sequence ID" value="GAA0946442.1"/>
    <property type="molecule type" value="Genomic_DNA"/>
</dbReference>
<dbReference type="CDD" id="cd00093">
    <property type="entry name" value="HTH_XRE"/>
    <property type="match status" value="1"/>
</dbReference>
<dbReference type="Proteomes" id="UP001501578">
    <property type="component" value="Unassembled WGS sequence"/>
</dbReference>
<keyword evidence="3" id="KW-1185">Reference proteome</keyword>
<name>A0ABP4BDI3_9ACTN</name>
<comment type="caution">
    <text evidence="2">The sequence shown here is derived from an EMBL/GenBank/DDBJ whole genome shotgun (WGS) entry which is preliminary data.</text>
</comment>
<dbReference type="InterPro" id="IPR043917">
    <property type="entry name" value="DUF5753"/>
</dbReference>
<dbReference type="Gene3D" id="1.10.260.40">
    <property type="entry name" value="lambda repressor-like DNA-binding domains"/>
    <property type="match status" value="1"/>
</dbReference>
<organism evidence="2 3">
    <name type="scientific">Nonomuraea longicatena</name>
    <dbReference type="NCBI Taxonomy" id="83682"/>
    <lineage>
        <taxon>Bacteria</taxon>
        <taxon>Bacillati</taxon>
        <taxon>Actinomycetota</taxon>
        <taxon>Actinomycetes</taxon>
        <taxon>Streptosporangiales</taxon>
        <taxon>Streptosporangiaceae</taxon>
        <taxon>Nonomuraea</taxon>
    </lineage>
</organism>
<evidence type="ECO:0000313" key="3">
    <source>
        <dbReference type="Proteomes" id="UP001501578"/>
    </source>
</evidence>
<dbReference type="InterPro" id="IPR001387">
    <property type="entry name" value="Cro/C1-type_HTH"/>
</dbReference>
<protein>
    <submittedName>
        <fullName evidence="2">Helix-turn-helix transcriptional regulator</fullName>
    </submittedName>
</protein>
<evidence type="ECO:0000259" key="1">
    <source>
        <dbReference type="PROSITE" id="PS50943"/>
    </source>
</evidence>
<dbReference type="Pfam" id="PF13560">
    <property type="entry name" value="HTH_31"/>
    <property type="match status" value="1"/>
</dbReference>
<sequence>MGLRLREIRRDAGLSGRTLAALAGWHFTRISKIEHGRTVLTKADLELWCFHCQAQSELPDLLASIRSIERMYLELRRLHRSGTARYQRELLEGERQTHRFRSFTTSLIPGVLQTREYATALLVDIAEMMGHPADVEPTVDLRMERGQLLRSGKLFHFVIMQSALAPGVVPADVMRSQLEYLLEAQALPGVRLGILPSRVRHYMALCEFWITDDACVEVETFSAILKIERPGEIAVYAKVFDHYAQQAVYGESSRDVIHEMLRDL</sequence>
<dbReference type="SUPFAM" id="SSF47413">
    <property type="entry name" value="lambda repressor-like DNA-binding domains"/>
    <property type="match status" value="1"/>
</dbReference>
<dbReference type="RefSeq" id="WP_343953708.1">
    <property type="nucleotide sequence ID" value="NZ_BAAAHQ010000040.1"/>
</dbReference>
<proteinExistence type="predicted"/>
<dbReference type="PROSITE" id="PS50943">
    <property type="entry name" value="HTH_CROC1"/>
    <property type="match status" value="1"/>
</dbReference>